<dbReference type="SUPFAM" id="SSF52540">
    <property type="entry name" value="P-loop containing nucleoside triphosphate hydrolases"/>
    <property type="match status" value="4"/>
</dbReference>
<dbReference type="InterPro" id="IPR003711">
    <property type="entry name" value="CarD-like/TRCF_RID"/>
</dbReference>
<keyword evidence="4 9" id="KW-0378">Hydrolase</keyword>
<dbReference type="Gene3D" id="2.40.10.170">
    <property type="match status" value="1"/>
</dbReference>
<feature type="domain" description="Helicase C-terminal" evidence="11">
    <location>
        <begin position="786"/>
        <end position="953"/>
    </location>
</feature>
<keyword evidence="5" id="KW-0347">Helicase</keyword>
<dbReference type="Pfam" id="PF02559">
    <property type="entry name" value="CarD_TRCF_RID"/>
    <property type="match status" value="1"/>
</dbReference>
<dbReference type="InterPro" id="IPR001650">
    <property type="entry name" value="Helicase_C-like"/>
</dbReference>
<dbReference type="SMART" id="SM00490">
    <property type="entry name" value="HELICc"/>
    <property type="match status" value="1"/>
</dbReference>
<dbReference type="Pfam" id="PF00270">
    <property type="entry name" value="DEAD"/>
    <property type="match status" value="1"/>
</dbReference>
<proteinExistence type="inferred from homology"/>
<dbReference type="InterPro" id="IPR037235">
    <property type="entry name" value="TRCF-like_C_D7"/>
</dbReference>
<evidence type="ECO:0000256" key="2">
    <source>
        <dbReference type="ARBA" id="ARBA00022741"/>
    </source>
</evidence>
<name>A0A9D1ZWF6_9FIRM</name>
<comment type="similarity">
    <text evidence="9">In the C-terminal section; belongs to the helicase family. RecG subfamily.</text>
</comment>
<comment type="caution">
    <text evidence="12">The sequence shown here is derived from an EMBL/GenBank/DDBJ whole genome shotgun (WGS) entry which is preliminary data.</text>
</comment>
<reference evidence="12" key="1">
    <citation type="journal article" date="2021" name="PeerJ">
        <title>Extensive microbial diversity within the chicken gut microbiome revealed by metagenomics and culture.</title>
        <authorList>
            <person name="Gilroy R."/>
            <person name="Ravi A."/>
            <person name="Getino M."/>
            <person name="Pursley I."/>
            <person name="Horton D.L."/>
            <person name="Alikhan N.F."/>
            <person name="Baker D."/>
            <person name="Gharbi K."/>
            <person name="Hall N."/>
            <person name="Watson M."/>
            <person name="Adriaenssens E.M."/>
            <person name="Foster-Nyarko E."/>
            <person name="Jarju S."/>
            <person name="Secka A."/>
            <person name="Antonio M."/>
            <person name="Oren A."/>
            <person name="Chaudhuri R.R."/>
            <person name="La Ragione R."/>
            <person name="Hildebrand F."/>
            <person name="Pallen M.J."/>
        </authorList>
    </citation>
    <scope>NUCLEOTIDE SEQUENCE</scope>
    <source>
        <strain evidence="12">1345</strain>
    </source>
</reference>
<keyword evidence="7 9" id="KW-0238">DNA-binding</keyword>
<evidence type="ECO:0000256" key="3">
    <source>
        <dbReference type="ARBA" id="ARBA00022763"/>
    </source>
</evidence>
<sequence length="1140" mass="126657">MPRDFFTPHNLGGDYLDLENDFRLGTPTAVFGVSEAQKALIAASCLSGRAVYVCDSAVTAARMAAEIAGFAGEEPALLCAKDEVLLYKDAVSKDALFRRLTALYRIRCGAKLVVCDVESLMQLFPKEVPCLSLREGAETDFSSLPLRLVQMGYVRSASVESKGSFALRGDILDVFPINEENPVRVDFFGDEVEKIKPYNFITGERLPLAKSVDIVAATDVFIEPGEVKDIKDALYGELSSFKDAAAYERAQSIAGDIAAKLEAGTSFAGAAYLLPLLQNTADFREFIGDALYLFDECKLISDKADSLSKEHEERFFGLKRGGEVFSFSRRQLLGREELNGLFAGARCAALQTFASKTYFFEPLKVYNLHSAPVGKYLNGFVNLVNDIRSWRANKYRIMLYCGTSSRAQKMLELLADEYITAGDCPPSLELLKGVAVLEEELERGLILHEQKLVVLGTGDLYTKSAVKKRIRRKRNDMFTSPEIGDYAVHETHGVGRITGTKKIETTDGTKEYIALEYRGGDVLYVPVEQMDILSRYMGEETPSLSKIGGAEFEKVKSRVRASLKAMAFDLKKLYAERAEKRGFPFSPCEEAMAEFEAAFEYEETPDQLASIEEIKADMCSNKVMDRLLCGDVGYGKTEVAFRAAFLCILNGKQAALMCPNTILCQQHYETALKRFAEFGVNIEVLNRFKSPREQDKILARLSAGKVDLIIGTHRLLSSDVKFKDLGLLILDEEQRFGVEHKEKIKNMKTDVDCLTMTATPIPRTLHMSLSGIRDISTIDTPPTNRLPVQTYVVEETETLIRDACVRELARGGQVFILYNRVESIYSFAAKIEQIVPEGRLCVAHGRMDKTVLENGILKFYAGETNILISTTIIENGIDLPKANTLIVIDADRLGISQLYQLRGRVGRGSVLAHAYFTFKPEKVMTETASKRLQAIMEFTELGSGFKIAMRDLEIRGAGSVLGREQHGHMDKVGYELYAKLLKEELTGEEQTVAELDIKADAYIPESYIEASASRLDCYKQIAEIRGVDDYKRVCLSMEENYGKMPKEVLNLLVIAVLKSYAAKFNIRKIAVSAKGGRVELPSVNSLADKRLAAALDKFPSVRLEMSKSPAVEFAGGKDAQKVMLDMTKFLKFAENSSAEG</sequence>
<comment type="subcellular location">
    <subcellularLocation>
        <location evidence="9">Cytoplasm</location>
    </subcellularLocation>
</comment>
<dbReference type="SMART" id="SM00982">
    <property type="entry name" value="TRCF"/>
    <property type="match status" value="1"/>
</dbReference>
<dbReference type="NCBIfam" id="TIGR00580">
    <property type="entry name" value="mfd"/>
    <property type="match status" value="1"/>
</dbReference>
<comment type="similarity">
    <text evidence="9">In the N-terminal section; belongs to the UvrB family.</text>
</comment>
<dbReference type="SUPFAM" id="SSF143517">
    <property type="entry name" value="TRCF domain-like"/>
    <property type="match status" value="1"/>
</dbReference>
<dbReference type="PROSITE" id="PS51194">
    <property type="entry name" value="HELICASE_CTER"/>
    <property type="match status" value="1"/>
</dbReference>
<keyword evidence="3 9" id="KW-0227">DNA damage</keyword>
<dbReference type="Proteomes" id="UP000886750">
    <property type="component" value="Unassembled WGS sequence"/>
</dbReference>
<dbReference type="HAMAP" id="MF_00969">
    <property type="entry name" value="TRCF"/>
    <property type="match status" value="1"/>
</dbReference>
<dbReference type="Pfam" id="PF00271">
    <property type="entry name" value="Helicase_C"/>
    <property type="match status" value="1"/>
</dbReference>
<evidence type="ECO:0000256" key="6">
    <source>
        <dbReference type="ARBA" id="ARBA00022840"/>
    </source>
</evidence>
<dbReference type="AlphaFoldDB" id="A0A9D1ZWF6"/>
<keyword evidence="6 9" id="KW-0067">ATP-binding</keyword>
<reference evidence="12" key="2">
    <citation type="submission" date="2021-04" db="EMBL/GenBank/DDBJ databases">
        <authorList>
            <person name="Gilroy R."/>
        </authorList>
    </citation>
    <scope>NUCLEOTIDE SEQUENCE</scope>
    <source>
        <strain evidence="12">1345</strain>
    </source>
</reference>
<keyword evidence="8 9" id="KW-0234">DNA repair</keyword>
<evidence type="ECO:0000256" key="8">
    <source>
        <dbReference type="ARBA" id="ARBA00023204"/>
    </source>
</evidence>
<dbReference type="GO" id="GO:0003684">
    <property type="term" value="F:damaged DNA binding"/>
    <property type="evidence" value="ECO:0007669"/>
    <property type="project" value="InterPro"/>
</dbReference>
<keyword evidence="1 9" id="KW-0963">Cytoplasm</keyword>
<dbReference type="SMART" id="SM01058">
    <property type="entry name" value="CarD_TRCF"/>
    <property type="match status" value="1"/>
</dbReference>
<dbReference type="SUPFAM" id="SSF141259">
    <property type="entry name" value="CarD-like"/>
    <property type="match status" value="1"/>
</dbReference>
<gene>
    <name evidence="9 12" type="primary">mfd</name>
    <name evidence="12" type="ORF">H9729_08580</name>
</gene>
<dbReference type="CDD" id="cd17991">
    <property type="entry name" value="DEXHc_TRCF"/>
    <property type="match status" value="1"/>
</dbReference>
<dbReference type="InterPro" id="IPR036101">
    <property type="entry name" value="CarD-like/TRCF_RID_sf"/>
</dbReference>
<dbReference type="GO" id="GO:0000716">
    <property type="term" value="P:transcription-coupled nucleotide-excision repair, DNA damage recognition"/>
    <property type="evidence" value="ECO:0007669"/>
    <property type="project" value="UniProtKB-UniRule"/>
</dbReference>
<evidence type="ECO:0000256" key="7">
    <source>
        <dbReference type="ARBA" id="ARBA00023125"/>
    </source>
</evidence>
<organism evidence="12 13">
    <name type="scientific">Candidatus Borkfalkia excrementigallinarum</name>
    <dbReference type="NCBI Taxonomy" id="2838506"/>
    <lineage>
        <taxon>Bacteria</taxon>
        <taxon>Bacillati</taxon>
        <taxon>Bacillota</taxon>
        <taxon>Clostridia</taxon>
        <taxon>Christensenellales</taxon>
        <taxon>Christensenellaceae</taxon>
        <taxon>Candidatus Borkfalkia</taxon>
    </lineage>
</organism>
<evidence type="ECO:0000256" key="1">
    <source>
        <dbReference type="ARBA" id="ARBA00022490"/>
    </source>
</evidence>
<protein>
    <recommendedName>
        <fullName evidence="9">Transcription-repair-coupling factor</fullName>
        <shortName evidence="9">TRCF</shortName>
        <ecNumber evidence="9">3.6.4.-</ecNumber>
    </recommendedName>
</protein>
<dbReference type="GO" id="GO:0005737">
    <property type="term" value="C:cytoplasm"/>
    <property type="evidence" value="ECO:0007669"/>
    <property type="project" value="UniProtKB-SubCell"/>
</dbReference>
<accession>A0A9D1ZWF6</accession>
<dbReference type="InterPro" id="IPR041471">
    <property type="entry name" value="UvrB_inter"/>
</dbReference>
<evidence type="ECO:0000259" key="11">
    <source>
        <dbReference type="PROSITE" id="PS51194"/>
    </source>
</evidence>
<dbReference type="InterPro" id="IPR027417">
    <property type="entry name" value="P-loop_NTPase"/>
</dbReference>
<evidence type="ECO:0000256" key="9">
    <source>
        <dbReference type="HAMAP-Rule" id="MF_00969"/>
    </source>
</evidence>
<dbReference type="Gene3D" id="3.40.50.11180">
    <property type="match status" value="1"/>
</dbReference>
<dbReference type="Gene3D" id="3.40.50.300">
    <property type="entry name" value="P-loop containing nucleotide triphosphate hydrolases"/>
    <property type="match status" value="2"/>
</dbReference>
<dbReference type="EC" id="3.6.4.-" evidence="9"/>
<dbReference type="GO" id="GO:0006355">
    <property type="term" value="P:regulation of DNA-templated transcription"/>
    <property type="evidence" value="ECO:0007669"/>
    <property type="project" value="UniProtKB-UniRule"/>
</dbReference>
<dbReference type="EMBL" id="DXCQ01000074">
    <property type="protein sequence ID" value="HIY97732.1"/>
    <property type="molecule type" value="Genomic_DNA"/>
</dbReference>
<evidence type="ECO:0000256" key="4">
    <source>
        <dbReference type="ARBA" id="ARBA00022801"/>
    </source>
</evidence>
<dbReference type="SMART" id="SM00487">
    <property type="entry name" value="DEXDc"/>
    <property type="match status" value="1"/>
</dbReference>
<dbReference type="InterPro" id="IPR005118">
    <property type="entry name" value="TRCF_C"/>
</dbReference>
<dbReference type="InterPro" id="IPR011545">
    <property type="entry name" value="DEAD/DEAH_box_helicase_dom"/>
</dbReference>
<dbReference type="Gene3D" id="3.90.1150.50">
    <property type="entry name" value="Transcription-repair-coupling factor, D7 domain"/>
    <property type="match status" value="1"/>
</dbReference>
<dbReference type="GO" id="GO:0003678">
    <property type="term" value="F:DNA helicase activity"/>
    <property type="evidence" value="ECO:0007669"/>
    <property type="project" value="TreeGrafter"/>
</dbReference>
<dbReference type="InterPro" id="IPR014001">
    <property type="entry name" value="Helicase_ATP-bd"/>
</dbReference>
<dbReference type="InterPro" id="IPR047112">
    <property type="entry name" value="RecG/Mfd"/>
</dbReference>
<dbReference type="PANTHER" id="PTHR47964">
    <property type="entry name" value="ATP-DEPENDENT DNA HELICASE HOMOLOG RECG, CHLOROPLASTIC"/>
    <property type="match status" value="1"/>
</dbReference>
<dbReference type="InterPro" id="IPR004576">
    <property type="entry name" value="Mfd"/>
</dbReference>
<dbReference type="PANTHER" id="PTHR47964:SF1">
    <property type="entry name" value="ATP-DEPENDENT DNA HELICASE HOMOLOG RECG, CHLOROPLASTIC"/>
    <property type="match status" value="1"/>
</dbReference>
<dbReference type="Pfam" id="PF17757">
    <property type="entry name" value="UvrB_inter"/>
    <property type="match status" value="1"/>
</dbReference>
<feature type="domain" description="Helicase ATP-binding" evidence="10">
    <location>
        <begin position="617"/>
        <end position="778"/>
    </location>
</feature>
<dbReference type="GO" id="GO:0005524">
    <property type="term" value="F:ATP binding"/>
    <property type="evidence" value="ECO:0007669"/>
    <property type="project" value="UniProtKB-UniRule"/>
</dbReference>
<evidence type="ECO:0000256" key="5">
    <source>
        <dbReference type="ARBA" id="ARBA00022806"/>
    </source>
</evidence>
<dbReference type="GO" id="GO:0016787">
    <property type="term" value="F:hydrolase activity"/>
    <property type="evidence" value="ECO:0007669"/>
    <property type="project" value="UniProtKB-KW"/>
</dbReference>
<dbReference type="Pfam" id="PF03461">
    <property type="entry name" value="TRCF"/>
    <property type="match status" value="1"/>
</dbReference>
<dbReference type="Gene3D" id="3.30.2060.10">
    <property type="entry name" value="Penicillin-binding protein 1b domain"/>
    <property type="match status" value="1"/>
</dbReference>
<dbReference type="PROSITE" id="PS51192">
    <property type="entry name" value="HELICASE_ATP_BIND_1"/>
    <property type="match status" value="1"/>
</dbReference>
<evidence type="ECO:0000259" key="10">
    <source>
        <dbReference type="PROSITE" id="PS51192"/>
    </source>
</evidence>
<evidence type="ECO:0000313" key="13">
    <source>
        <dbReference type="Proteomes" id="UP000886750"/>
    </source>
</evidence>
<keyword evidence="2 9" id="KW-0547">Nucleotide-binding</keyword>
<evidence type="ECO:0000313" key="12">
    <source>
        <dbReference type="EMBL" id="HIY97732.1"/>
    </source>
</evidence>
<comment type="function">
    <text evidence="9">Couples transcription and DNA repair by recognizing RNA polymerase (RNAP) stalled at DNA lesions. Mediates ATP-dependent release of RNAP and its truncated transcript from the DNA, and recruitment of nucleotide excision repair machinery to the damaged site.</text>
</comment>